<dbReference type="RefSeq" id="WP_289361226.1">
    <property type="nucleotide sequence ID" value="NZ_JAUCFG010000003.1"/>
</dbReference>
<name>A0ABT7RFG0_9BACI</name>
<feature type="transmembrane region" description="Helical" evidence="1">
    <location>
        <begin position="75"/>
        <end position="100"/>
    </location>
</feature>
<feature type="transmembrane region" description="Helical" evidence="1">
    <location>
        <begin position="46"/>
        <end position="68"/>
    </location>
</feature>
<feature type="transmembrane region" description="Helical" evidence="1">
    <location>
        <begin position="133"/>
        <end position="152"/>
    </location>
</feature>
<evidence type="ECO:0000313" key="3">
    <source>
        <dbReference type="EMBL" id="MDM5441682.1"/>
    </source>
</evidence>
<dbReference type="PANTHER" id="PTHR36834">
    <property type="entry name" value="MEMBRANE PROTEIN-RELATED"/>
    <property type="match status" value="1"/>
</dbReference>
<keyword evidence="1" id="KW-0472">Membrane</keyword>
<gene>
    <name evidence="3" type="ORF">QUG02_27005</name>
</gene>
<keyword evidence="4" id="KW-1185">Reference proteome</keyword>
<keyword evidence="1" id="KW-1133">Transmembrane helix</keyword>
<evidence type="ECO:0000259" key="2">
    <source>
        <dbReference type="Pfam" id="PF04892"/>
    </source>
</evidence>
<organism evidence="3 4">
    <name type="scientific">Bacillus hominis</name>
    <dbReference type="NCBI Taxonomy" id="2817478"/>
    <lineage>
        <taxon>Bacteria</taxon>
        <taxon>Bacillati</taxon>
        <taxon>Bacillota</taxon>
        <taxon>Bacilli</taxon>
        <taxon>Bacillales</taxon>
        <taxon>Bacillaceae</taxon>
        <taxon>Bacillus</taxon>
        <taxon>Bacillus cereus group</taxon>
    </lineage>
</organism>
<sequence>MILYFMFLGFDRLGLKYINHEYEFQLIPSSIPLSLPNMVDREDFNLWFFNFGNLTAFIPFGVLIPMLYRCSFISFIRFITSFCISILILEVLQMVTFLGGFDIDDVIVNAMGATIGFCAYKIGFRSNNTLKNFIITGVIAFILTLGVLVVVGEINKSLEKEHQSPKNGTVIALNQLTESTGYVPNVNNSTSFEVAHKKIEPKLNMFSSKGTNSQQFKYLLKGKYAKLSGYLGIPDSASKHSGKIIFSIDGKDVQTIRFSEESISTSTSSFKIELAKANELSIKFIDTDALLWDVKLTEWKK</sequence>
<dbReference type="InterPro" id="IPR053150">
    <property type="entry name" value="Teicoplanin_resist-assoc"/>
</dbReference>
<keyword evidence="1" id="KW-0812">Transmembrane</keyword>
<dbReference type="Pfam" id="PF04892">
    <property type="entry name" value="VanZ"/>
    <property type="match status" value="1"/>
</dbReference>
<comment type="caution">
    <text evidence="3">The sequence shown here is derived from an EMBL/GenBank/DDBJ whole genome shotgun (WGS) entry which is preliminary data.</text>
</comment>
<protein>
    <submittedName>
        <fullName evidence="3">VanZ family protein</fullName>
    </submittedName>
</protein>
<evidence type="ECO:0000313" key="4">
    <source>
        <dbReference type="Proteomes" id="UP001224139"/>
    </source>
</evidence>
<reference evidence="3 4" key="1">
    <citation type="submission" date="2023-06" db="EMBL/GenBank/DDBJ databases">
        <title>Comparative genomics of Bacillaceae isolates and their secondary metabolite potential.</title>
        <authorList>
            <person name="Song L."/>
            <person name="Nielsen L.J."/>
            <person name="Mohite O."/>
            <person name="Xu X."/>
            <person name="Weber T."/>
            <person name="Kovacs A.T."/>
        </authorList>
    </citation>
    <scope>NUCLEOTIDE SEQUENCE [LARGE SCALE GENOMIC DNA]</scope>
    <source>
        <strain evidence="3 4">DX2.1</strain>
    </source>
</reference>
<dbReference type="PANTHER" id="PTHR36834:SF2">
    <property type="entry name" value="MEMBRANE PROTEIN"/>
    <property type="match status" value="1"/>
</dbReference>
<dbReference type="EMBL" id="JAUCFG010000003">
    <property type="protein sequence ID" value="MDM5441682.1"/>
    <property type="molecule type" value="Genomic_DNA"/>
</dbReference>
<evidence type="ECO:0000256" key="1">
    <source>
        <dbReference type="SAM" id="Phobius"/>
    </source>
</evidence>
<dbReference type="Proteomes" id="UP001224139">
    <property type="component" value="Unassembled WGS sequence"/>
</dbReference>
<accession>A0ABT7RFG0</accession>
<dbReference type="InterPro" id="IPR038637">
    <property type="entry name" value="NPCBM_sf"/>
</dbReference>
<feature type="domain" description="VanZ-like" evidence="2">
    <location>
        <begin position="24"/>
        <end position="122"/>
    </location>
</feature>
<dbReference type="Gene3D" id="2.60.120.1060">
    <property type="entry name" value="NPCBM/NEW2 domain"/>
    <property type="match status" value="1"/>
</dbReference>
<feature type="transmembrane region" description="Helical" evidence="1">
    <location>
        <begin position="106"/>
        <end position="124"/>
    </location>
</feature>
<dbReference type="InterPro" id="IPR006976">
    <property type="entry name" value="VanZ-like"/>
</dbReference>
<proteinExistence type="predicted"/>